<organism evidence="1 2">
    <name type="scientific">Oceanicella actignis</name>
    <dbReference type="NCBI Taxonomy" id="1189325"/>
    <lineage>
        <taxon>Bacteria</taxon>
        <taxon>Pseudomonadati</taxon>
        <taxon>Pseudomonadota</taxon>
        <taxon>Alphaproteobacteria</taxon>
        <taxon>Rhodobacterales</taxon>
        <taxon>Paracoccaceae</taxon>
        <taxon>Oceanicella</taxon>
    </lineage>
</organism>
<dbReference type="InterPro" id="IPR008767">
    <property type="entry name" value="Phage_SPP1_head-tail_adaptor"/>
</dbReference>
<keyword evidence="2" id="KW-1185">Reference proteome</keyword>
<sequence length="119" mass="13418">MSWARETVLAPVLNRRLTLEEEVRAPDGAGGWTRAWRELGVLWAAVRARAGRELDEGGRALSRVSHRILVRAAPMGSAARPRADQRLREDGRVFRIRAVTEADARGRYLLCWADEEAEQ</sequence>
<gene>
    <name evidence="1" type="ORF">SAMN05216200_11224</name>
</gene>
<dbReference type="Pfam" id="PF05521">
    <property type="entry name" value="Phage_HCP"/>
    <property type="match status" value="1"/>
</dbReference>
<evidence type="ECO:0000313" key="2">
    <source>
        <dbReference type="Proteomes" id="UP000184066"/>
    </source>
</evidence>
<dbReference type="EMBL" id="FRDL01000012">
    <property type="protein sequence ID" value="SHN76204.1"/>
    <property type="molecule type" value="Genomic_DNA"/>
</dbReference>
<dbReference type="Proteomes" id="UP000184066">
    <property type="component" value="Unassembled WGS sequence"/>
</dbReference>
<evidence type="ECO:0000313" key="1">
    <source>
        <dbReference type="EMBL" id="SHN76204.1"/>
    </source>
</evidence>
<accession>A0A1M7TZR1</accession>
<dbReference type="Gene3D" id="2.40.10.270">
    <property type="entry name" value="Bacteriophage SPP1 head-tail adaptor protein"/>
    <property type="match status" value="1"/>
</dbReference>
<dbReference type="AlphaFoldDB" id="A0A1M7TZR1"/>
<dbReference type="STRING" id="1189325.SAMN04488119_11125"/>
<name>A0A1M7TZR1_9RHOB</name>
<dbReference type="RefSeq" id="WP_245728541.1">
    <property type="nucleotide sequence ID" value="NZ_FOHL01000011.1"/>
</dbReference>
<reference evidence="1 2" key="1">
    <citation type="submission" date="2016-12" db="EMBL/GenBank/DDBJ databases">
        <authorList>
            <person name="Song W.-J."/>
            <person name="Kurnit D.M."/>
        </authorList>
    </citation>
    <scope>NUCLEOTIDE SEQUENCE [LARGE SCALE GENOMIC DNA]</scope>
    <source>
        <strain evidence="1 2">CGMCC 1.10808</strain>
    </source>
</reference>
<dbReference type="InterPro" id="IPR038666">
    <property type="entry name" value="SSP1_head-tail_sf"/>
</dbReference>
<proteinExistence type="predicted"/>
<protein>
    <submittedName>
        <fullName evidence="1">Head-tail adaptor</fullName>
    </submittedName>
</protein>